<dbReference type="OrthoDB" id="9790023at2"/>
<dbReference type="Pfam" id="PF02585">
    <property type="entry name" value="PIG-L"/>
    <property type="match status" value="1"/>
</dbReference>
<keyword evidence="2" id="KW-1185">Reference proteome</keyword>
<dbReference type="EMBL" id="FLYE01000012">
    <property type="protein sequence ID" value="SCA56220.1"/>
    <property type="molecule type" value="Genomic_DNA"/>
</dbReference>
<proteinExistence type="predicted"/>
<name>A0A1C3RG15_9PROT</name>
<dbReference type="RefSeq" id="WP_069186900.1">
    <property type="nucleotide sequence ID" value="NZ_FLYE01000012.1"/>
</dbReference>
<organism evidence="1 2">
    <name type="scientific">Candidatus Terasakiella magnetica</name>
    <dbReference type="NCBI Taxonomy" id="1867952"/>
    <lineage>
        <taxon>Bacteria</taxon>
        <taxon>Pseudomonadati</taxon>
        <taxon>Pseudomonadota</taxon>
        <taxon>Alphaproteobacteria</taxon>
        <taxon>Rhodospirillales</taxon>
        <taxon>Terasakiellaceae</taxon>
        <taxon>Terasakiella</taxon>
    </lineage>
</organism>
<dbReference type="Gene3D" id="3.40.50.10320">
    <property type="entry name" value="LmbE-like"/>
    <property type="match status" value="1"/>
</dbReference>
<dbReference type="PANTHER" id="PTHR12993">
    <property type="entry name" value="N-ACETYLGLUCOSAMINYL-PHOSPHATIDYLINOSITOL DE-N-ACETYLASE-RELATED"/>
    <property type="match status" value="1"/>
</dbReference>
<gene>
    <name evidence="1" type="ORF">MTBPR1_20068</name>
</gene>
<sequence>MTFNLPQRVLILSPHPDDAELGMGGTIAKFIENGVDVHIAVFSDCKQSLPTGVSSQKLIEEARSSIEKMGLPVDNHHLFDYPVRRFSENRQDILEDLVALKKKINPDLVFCPSKDDRHQDHLVLHEETKRAFGFTLGVYGYELPWNMTEFSGRFFVELTGHHLKNKCEYIFQYQSQLDLERTYFKSETIESLSRVRGLQAGCLFAEAFEVIRSRW</sequence>
<dbReference type="Proteomes" id="UP000231658">
    <property type="component" value="Unassembled WGS sequence"/>
</dbReference>
<dbReference type="AlphaFoldDB" id="A0A1C3RG15"/>
<reference evidence="1 2" key="1">
    <citation type="submission" date="2016-07" db="EMBL/GenBank/DDBJ databases">
        <authorList>
            <person name="Lefevre C.T."/>
        </authorList>
    </citation>
    <scope>NUCLEOTIDE SEQUENCE [LARGE SCALE GENOMIC DNA]</scope>
    <source>
        <strain evidence="1">PR1</strain>
    </source>
</reference>
<accession>A0A1C3RG15</accession>
<evidence type="ECO:0000313" key="2">
    <source>
        <dbReference type="Proteomes" id="UP000231658"/>
    </source>
</evidence>
<dbReference type="SUPFAM" id="SSF102588">
    <property type="entry name" value="LmbE-like"/>
    <property type="match status" value="1"/>
</dbReference>
<dbReference type="InterPro" id="IPR003737">
    <property type="entry name" value="GlcNAc_PI_deacetylase-related"/>
</dbReference>
<protein>
    <submittedName>
        <fullName evidence="1">N-acetylglucosaminylphosphatidylinositol deacetylase</fullName>
    </submittedName>
</protein>
<dbReference type="GO" id="GO:0016811">
    <property type="term" value="F:hydrolase activity, acting on carbon-nitrogen (but not peptide) bonds, in linear amides"/>
    <property type="evidence" value="ECO:0007669"/>
    <property type="project" value="TreeGrafter"/>
</dbReference>
<evidence type="ECO:0000313" key="1">
    <source>
        <dbReference type="EMBL" id="SCA56220.1"/>
    </source>
</evidence>
<dbReference type="InterPro" id="IPR024078">
    <property type="entry name" value="LmbE-like_dom_sf"/>
</dbReference>
<dbReference type="PANTHER" id="PTHR12993:SF11">
    <property type="entry name" value="N-ACETYLGLUCOSAMINYL-PHOSPHATIDYLINOSITOL DE-N-ACETYLASE"/>
    <property type="match status" value="1"/>
</dbReference>
<dbReference type="STRING" id="1867952.MTBPR1_20068"/>